<reference evidence="2" key="1">
    <citation type="journal article" date="2020" name="mSystems">
        <title>Genome- and Community-Level Interaction Insights into Carbon Utilization and Element Cycling Functions of Hydrothermarchaeota in Hydrothermal Sediment.</title>
        <authorList>
            <person name="Zhou Z."/>
            <person name="Liu Y."/>
            <person name="Xu W."/>
            <person name="Pan J."/>
            <person name="Luo Z.H."/>
            <person name="Li M."/>
        </authorList>
    </citation>
    <scope>NUCLEOTIDE SEQUENCE [LARGE SCALE GENOMIC DNA]</scope>
    <source>
        <strain evidence="2">SpSt-791</strain>
    </source>
</reference>
<gene>
    <name evidence="2" type="ORF">ENV79_03505</name>
</gene>
<proteinExistence type="predicted"/>
<evidence type="ECO:0000313" key="2">
    <source>
        <dbReference type="EMBL" id="HHR48692.1"/>
    </source>
</evidence>
<evidence type="ECO:0000256" key="1">
    <source>
        <dbReference type="SAM" id="Phobius"/>
    </source>
</evidence>
<comment type="caution">
    <text evidence="2">The sequence shown here is derived from an EMBL/GenBank/DDBJ whole genome shotgun (WGS) entry which is preliminary data.</text>
</comment>
<dbReference type="InterPro" id="IPR009577">
    <property type="entry name" value="Sm_multidrug_ex"/>
</dbReference>
<organism evidence="2">
    <name type="scientific">candidate division WOR-3 bacterium</name>
    <dbReference type="NCBI Taxonomy" id="2052148"/>
    <lineage>
        <taxon>Bacteria</taxon>
        <taxon>Bacteria division WOR-3</taxon>
    </lineage>
</organism>
<dbReference type="AlphaFoldDB" id="A0A7V5XZY0"/>
<keyword evidence="1" id="KW-1133">Transmembrane helix</keyword>
<dbReference type="PANTHER" id="PTHR36007:SF2">
    <property type="entry name" value="TRANSPORT PROTEIN-RELATED"/>
    <property type="match status" value="1"/>
</dbReference>
<keyword evidence="1" id="KW-0812">Transmembrane</keyword>
<name>A0A7V5XZY0_UNCW3</name>
<feature type="transmembrane region" description="Helical" evidence="1">
    <location>
        <begin position="175"/>
        <end position="195"/>
    </location>
</feature>
<accession>A0A7V5XZY0</accession>
<feature type="transmembrane region" description="Helical" evidence="1">
    <location>
        <begin position="144"/>
        <end position="169"/>
    </location>
</feature>
<dbReference type="EMBL" id="DTHS01000023">
    <property type="protein sequence ID" value="HHR48692.1"/>
    <property type="molecule type" value="Genomic_DNA"/>
</dbReference>
<feature type="transmembrane region" description="Helical" evidence="1">
    <location>
        <begin position="20"/>
        <end position="37"/>
    </location>
</feature>
<dbReference type="Pfam" id="PF06695">
    <property type="entry name" value="Sm_multidrug_ex"/>
    <property type="match status" value="1"/>
</dbReference>
<sequence>MNFSLYLRYLFKKKKGVAVRKIIFILSILFLFSNIFAESRWDKKIVNSLEKKGISQELIVLIIATLPIIELRGALPLAIHYFHLSYLKGLILSIIGNLLPILPILFLLKFILNLLIKIPFLKKFFDWLFERTQKKSKIIEKYEILGLIIFVGIPLPTTGAWTGALASFILGLKPILSFLAIALGVFLAALIVSIFCFLGKIGAILATIILLIIIIIPFLKR</sequence>
<dbReference type="PANTHER" id="PTHR36007">
    <property type="entry name" value="TRANSPORT PROTEIN-RELATED"/>
    <property type="match status" value="1"/>
</dbReference>
<keyword evidence="1" id="KW-0472">Membrane</keyword>
<feature type="transmembrane region" description="Helical" evidence="1">
    <location>
        <begin position="91"/>
        <end position="116"/>
    </location>
</feature>
<feature type="transmembrane region" description="Helical" evidence="1">
    <location>
        <begin position="202"/>
        <end position="219"/>
    </location>
</feature>
<feature type="transmembrane region" description="Helical" evidence="1">
    <location>
        <begin position="58"/>
        <end position="79"/>
    </location>
</feature>
<protein>
    <submittedName>
        <fullName evidence="2">Small multi-drug export (Modular protein)</fullName>
    </submittedName>
</protein>